<dbReference type="Pfam" id="PF01370">
    <property type="entry name" value="Epimerase"/>
    <property type="match status" value="1"/>
</dbReference>
<dbReference type="PANTHER" id="PTHR12126:SF11">
    <property type="entry name" value="NADH DEHYDROGENASE [UBIQUINONE] 1 ALPHA SUBCOMPLEX SUBUNIT 9, MITOCHONDRIAL"/>
    <property type="match status" value="1"/>
</dbReference>
<proteinExistence type="predicted"/>
<dbReference type="RefSeq" id="WP_341425728.1">
    <property type="nucleotide sequence ID" value="NZ_JBBUTG010000005.1"/>
</dbReference>
<feature type="compositionally biased region" description="Basic and acidic residues" evidence="1">
    <location>
        <begin position="276"/>
        <end position="285"/>
    </location>
</feature>
<evidence type="ECO:0000256" key="1">
    <source>
        <dbReference type="SAM" id="MobiDB-lite"/>
    </source>
</evidence>
<name>A0ABU9BR58_9BURK</name>
<organism evidence="3 4">
    <name type="scientific">Ideonella lacteola</name>
    <dbReference type="NCBI Taxonomy" id="2984193"/>
    <lineage>
        <taxon>Bacteria</taxon>
        <taxon>Pseudomonadati</taxon>
        <taxon>Pseudomonadota</taxon>
        <taxon>Betaproteobacteria</taxon>
        <taxon>Burkholderiales</taxon>
        <taxon>Sphaerotilaceae</taxon>
        <taxon>Ideonella</taxon>
    </lineage>
</organism>
<dbReference type="InterPro" id="IPR001509">
    <property type="entry name" value="Epimerase_deHydtase"/>
</dbReference>
<dbReference type="InterPro" id="IPR036291">
    <property type="entry name" value="NAD(P)-bd_dom_sf"/>
</dbReference>
<accession>A0ABU9BR58</accession>
<reference evidence="3 4" key="1">
    <citation type="submission" date="2024-04" db="EMBL/GenBank/DDBJ databases">
        <title>Novel species of the genus Ideonella isolated from streams.</title>
        <authorList>
            <person name="Lu H."/>
        </authorList>
    </citation>
    <scope>NUCLEOTIDE SEQUENCE [LARGE SCALE GENOMIC DNA]</scope>
    <source>
        <strain evidence="3 4">DXS29W</strain>
    </source>
</reference>
<feature type="domain" description="NAD-dependent epimerase/dehydratase" evidence="2">
    <location>
        <begin position="3"/>
        <end position="195"/>
    </location>
</feature>
<evidence type="ECO:0000313" key="4">
    <source>
        <dbReference type="Proteomes" id="UP001371218"/>
    </source>
</evidence>
<dbReference type="SUPFAM" id="SSF51735">
    <property type="entry name" value="NAD(P)-binding Rossmann-fold domains"/>
    <property type="match status" value="1"/>
</dbReference>
<keyword evidence="4" id="KW-1185">Reference proteome</keyword>
<dbReference type="EMBL" id="JBBUTG010000005">
    <property type="protein sequence ID" value="MEK8031352.1"/>
    <property type="molecule type" value="Genomic_DNA"/>
</dbReference>
<evidence type="ECO:0000313" key="3">
    <source>
        <dbReference type="EMBL" id="MEK8031352.1"/>
    </source>
</evidence>
<dbReference type="Proteomes" id="UP001371218">
    <property type="component" value="Unassembled WGS sequence"/>
</dbReference>
<feature type="region of interest" description="Disordered" evidence="1">
    <location>
        <begin position="271"/>
        <end position="299"/>
    </location>
</feature>
<dbReference type="InterPro" id="IPR051207">
    <property type="entry name" value="ComplexI_NDUFA9_subunit"/>
</dbReference>
<dbReference type="Gene3D" id="3.40.50.720">
    <property type="entry name" value="NAD(P)-binding Rossmann-like Domain"/>
    <property type="match status" value="1"/>
</dbReference>
<protein>
    <submittedName>
        <fullName evidence="3">NAD-dependent epimerase/dehydratase family protein</fullName>
    </submittedName>
</protein>
<gene>
    <name evidence="3" type="ORF">AACH06_11035</name>
</gene>
<evidence type="ECO:0000259" key="2">
    <source>
        <dbReference type="Pfam" id="PF01370"/>
    </source>
</evidence>
<sequence length="299" mass="31469">MKVLVCGHRGFIGAHIARALRQAGHEVAGTTSTQPGSGEHLVDFSRDTTPGAWLPRLDGVDAVVNAVGVLRDSARRPMSAVHLLTPMALFTACAQAGVRRVIQISALGIDHGTTPYARTKCAADRHLIERTQAGQLDGLVLRPSVVYGPGGASATLFDRLSLLPWLPLPKAALTSRIQPVHVEDLAAAVVAALSSSAVPKGVLPVVGPQVSSLSAFIQRLRAARGHAPARVMALPERLTIASAAWGDRFPITPWGQQTLALLGTDNTADATPLRDLLGREPRDPASEPAPLATLRTRTA</sequence>
<comment type="caution">
    <text evidence="3">The sequence shown here is derived from an EMBL/GenBank/DDBJ whole genome shotgun (WGS) entry which is preliminary data.</text>
</comment>
<dbReference type="PANTHER" id="PTHR12126">
    <property type="entry name" value="NADH-UBIQUINONE OXIDOREDUCTASE 39 KDA SUBUNIT-RELATED"/>
    <property type="match status" value="1"/>
</dbReference>